<protein>
    <submittedName>
        <fullName evidence="1">Hydrophobic ligand binding protein</fullName>
    </submittedName>
</protein>
<sequence>MAQEETNPIRALRARRVAVIAALEDYFDNNPLGQKIAKHIMKTKEIIREIRQRLRKRLADYINNIKVE</sequence>
<dbReference type="AlphaFoldDB" id="A0A067XIX0"/>
<dbReference type="Pfam" id="PF05596">
    <property type="entry name" value="Taeniidae_ag"/>
    <property type="match status" value="1"/>
</dbReference>
<reference evidence="1" key="1">
    <citation type="submission" date="2012-04" db="EMBL/GenBank/DDBJ databases">
        <authorList>
            <person name="Lu G."/>
            <person name="Lu Y.J."/>
            <person name="Fan Z.G."/>
        </authorList>
    </citation>
    <scope>NUCLEOTIDE SEQUENCE</scope>
</reference>
<dbReference type="EMBL" id="JQ963189">
    <property type="protein sequence ID" value="AGC74034.1"/>
    <property type="molecule type" value="mRNA"/>
</dbReference>
<dbReference type="InterPro" id="IPR008860">
    <property type="entry name" value="Taeniidae_ag"/>
</dbReference>
<proteinExistence type="evidence at transcript level"/>
<name>A0A067XIX0_SPIER</name>
<evidence type="ECO:0000313" key="1">
    <source>
        <dbReference type="EMBL" id="AGC74034.1"/>
    </source>
</evidence>
<accession>A0A067XIX0</accession>
<organism evidence="1">
    <name type="scientific">Spirometra erinaceieuropaei</name>
    <name type="common">Tapeworm</name>
    <name type="synonym">Spirometra erinacei</name>
    <dbReference type="NCBI Taxonomy" id="99802"/>
    <lineage>
        <taxon>Eukaryota</taxon>
        <taxon>Metazoa</taxon>
        <taxon>Spiralia</taxon>
        <taxon>Lophotrochozoa</taxon>
        <taxon>Platyhelminthes</taxon>
        <taxon>Cestoda</taxon>
        <taxon>Eucestoda</taxon>
        <taxon>Diphyllobothriidea</taxon>
        <taxon>Diphyllobothriidae</taxon>
        <taxon>Spirometra</taxon>
    </lineage>
</organism>